<reference evidence="1 2" key="1">
    <citation type="submission" date="2018-10" db="EMBL/GenBank/DDBJ databases">
        <authorList>
            <person name="Ekblom R."/>
            <person name="Jareborg N."/>
        </authorList>
    </citation>
    <scope>NUCLEOTIDE SEQUENCE [LARGE SCALE GENOMIC DNA]</scope>
    <source>
        <tissue evidence="1">Muscle</tissue>
    </source>
</reference>
<keyword evidence="2" id="KW-1185">Reference proteome</keyword>
<comment type="caution">
    <text evidence="1">The sequence shown here is derived from an EMBL/GenBank/DDBJ whole genome shotgun (WGS) entry which is preliminary data.</text>
</comment>
<dbReference type="Proteomes" id="UP000269945">
    <property type="component" value="Unassembled WGS sequence"/>
</dbReference>
<accession>A0A9X9LGD4</accession>
<protein>
    <submittedName>
        <fullName evidence="1">Uncharacterized protein</fullName>
    </submittedName>
</protein>
<evidence type="ECO:0000313" key="1">
    <source>
        <dbReference type="EMBL" id="VCW67599.1"/>
    </source>
</evidence>
<organism evidence="1 2">
    <name type="scientific">Gulo gulo</name>
    <name type="common">Wolverine</name>
    <name type="synonym">Gluton</name>
    <dbReference type="NCBI Taxonomy" id="48420"/>
    <lineage>
        <taxon>Eukaryota</taxon>
        <taxon>Metazoa</taxon>
        <taxon>Chordata</taxon>
        <taxon>Craniata</taxon>
        <taxon>Vertebrata</taxon>
        <taxon>Euteleostomi</taxon>
        <taxon>Mammalia</taxon>
        <taxon>Eutheria</taxon>
        <taxon>Laurasiatheria</taxon>
        <taxon>Carnivora</taxon>
        <taxon>Caniformia</taxon>
        <taxon>Musteloidea</taxon>
        <taxon>Mustelidae</taxon>
        <taxon>Guloninae</taxon>
        <taxon>Gulo</taxon>
    </lineage>
</organism>
<gene>
    <name evidence="1" type="ORF">BN2614_LOCUS4</name>
</gene>
<sequence length="46" mass="5273">MLFPCRHQVAQRRGFRYTQDWALPWPTTMAEEGGAENHPHPQGPGI</sequence>
<evidence type="ECO:0000313" key="2">
    <source>
        <dbReference type="Proteomes" id="UP000269945"/>
    </source>
</evidence>
<name>A0A9X9LGD4_GULGU</name>
<dbReference type="EMBL" id="CYRY02002903">
    <property type="protein sequence ID" value="VCW67599.1"/>
    <property type="molecule type" value="Genomic_DNA"/>
</dbReference>
<proteinExistence type="predicted"/>
<dbReference type="AlphaFoldDB" id="A0A9X9LGD4"/>